<sequence>MYCSTVLNRVLLIRKQGFIEELVSVLKSARGCKTACLAAHALQLLLQTQHPVVLRLSAVIPKLAIVVKGMLAADPVATVKPLGPGSDNLSALRKPYSSIVPSMPCSSLESRQKRHMDIRRHVPGGHRYCLPVDHETKGGSSLADDQEALRLVLRSLLRLLNTDGMMEHPDREMVHGMEVKLQPKINKQVQGTVPLSWRVAEGAQVVERTKVVEGTRPMEQNGGVECDVSPSDQAFSFEGEVLVEGRAMRIVSVVKQMLKKDENGVDTMAYTFEDKVQTYLSSGNEQQFILPLNLSEGHHRPPLFGSSHMASLSEYYQLPVNEIRTRSLSQASAQGAEKQATVMVEAAAAQWAAGGGMQVMSSSPHDSPESASVGMKDYPNHQSIQLWGSSGVSSGTSRSATLQQLKTLAGKHLAVLKSKKAVLGAEPGLKE</sequence>
<evidence type="ECO:0000313" key="1">
    <source>
        <dbReference type="EMBL" id="GAX77545.1"/>
    </source>
</evidence>
<proteinExistence type="predicted"/>
<organism evidence="1 2">
    <name type="scientific">Chlamydomonas eustigma</name>
    <dbReference type="NCBI Taxonomy" id="1157962"/>
    <lineage>
        <taxon>Eukaryota</taxon>
        <taxon>Viridiplantae</taxon>
        <taxon>Chlorophyta</taxon>
        <taxon>core chlorophytes</taxon>
        <taxon>Chlorophyceae</taxon>
        <taxon>CS clade</taxon>
        <taxon>Chlamydomonadales</taxon>
        <taxon>Chlamydomonadaceae</taxon>
        <taxon>Chlamydomonas</taxon>
    </lineage>
</organism>
<evidence type="ECO:0000313" key="2">
    <source>
        <dbReference type="Proteomes" id="UP000232323"/>
    </source>
</evidence>
<gene>
    <name evidence="1" type="ORF">CEUSTIGMA_g4989.t1</name>
</gene>
<name>A0A250X3B0_9CHLO</name>
<protein>
    <submittedName>
        <fullName evidence="1">Uncharacterized protein</fullName>
    </submittedName>
</protein>
<reference evidence="1 2" key="1">
    <citation type="submission" date="2017-08" db="EMBL/GenBank/DDBJ databases">
        <title>Acidophilic green algal genome provides insights into adaptation to an acidic environment.</title>
        <authorList>
            <person name="Hirooka S."/>
            <person name="Hirose Y."/>
            <person name="Kanesaki Y."/>
            <person name="Higuchi S."/>
            <person name="Fujiwara T."/>
            <person name="Onuma R."/>
            <person name="Era A."/>
            <person name="Ohbayashi R."/>
            <person name="Uzuka A."/>
            <person name="Nozaki H."/>
            <person name="Yoshikawa H."/>
            <person name="Miyagishima S.Y."/>
        </authorList>
    </citation>
    <scope>NUCLEOTIDE SEQUENCE [LARGE SCALE GENOMIC DNA]</scope>
    <source>
        <strain evidence="1 2">NIES-2499</strain>
    </source>
</reference>
<dbReference type="AlphaFoldDB" id="A0A250X3B0"/>
<accession>A0A250X3B0</accession>
<comment type="caution">
    <text evidence="1">The sequence shown here is derived from an EMBL/GenBank/DDBJ whole genome shotgun (WGS) entry which is preliminary data.</text>
</comment>
<keyword evidence="2" id="KW-1185">Reference proteome</keyword>
<dbReference type="Proteomes" id="UP000232323">
    <property type="component" value="Unassembled WGS sequence"/>
</dbReference>
<dbReference type="EMBL" id="BEGY01000025">
    <property type="protein sequence ID" value="GAX77545.1"/>
    <property type="molecule type" value="Genomic_DNA"/>
</dbReference>